<comment type="caution">
    <text evidence="8">The sequence shown here is derived from an EMBL/GenBank/DDBJ whole genome shotgun (WGS) entry which is preliminary data.</text>
</comment>
<proteinExistence type="predicted"/>
<dbReference type="Pfam" id="PF00196">
    <property type="entry name" value="GerE"/>
    <property type="match status" value="1"/>
</dbReference>
<dbReference type="InterPro" id="IPR039420">
    <property type="entry name" value="WalR-like"/>
</dbReference>
<evidence type="ECO:0000313" key="9">
    <source>
        <dbReference type="Proteomes" id="UP000616724"/>
    </source>
</evidence>
<keyword evidence="2" id="KW-0805">Transcription regulation</keyword>
<dbReference type="InterPro" id="IPR016032">
    <property type="entry name" value="Sig_transdc_resp-reg_C-effctor"/>
</dbReference>
<dbReference type="InterPro" id="IPR011006">
    <property type="entry name" value="CheY-like_superfamily"/>
</dbReference>
<evidence type="ECO:0000256" key="2">
    <source>
        <dbReference type="ARBA" id="ARBA00023015"/>
    </source>
</evidence>
<evidence type="ECO:0000256" key="3">
    <source>
        <dbReference type="ARBA" id="ARBA00023125"/>
    </source>
</evidence>
<keyword evidence="9" id="KW-1185">Reference proteome</keyword>
<feature type="domain" description="HTH luxR-type" evidence="6">
    <location>
        <begin position="162"/>
        <end position="227"/>
    </location>
</feature>
<organism evidence="8 9">
    <name type="scientific">Planobispora longispora</name>
    <dbReference type="NCBI Taxonomy" id="28887"/>
    <lineage>
        <taxon>Bacteria</taxon>
        <taxon>Bacillati</taxon>
        <taxon>Actinomycetota</taxon>
        <taxon>Actinomycetes</taxon>
        <taxon>Streptosporangiales</taxon>
        <taxon>Streptosporangiaceae</taxon>
        <taxon>Planobispora</taxon>
    </lineage>
</organism>
<evidence type="ECO:0000256" key="1">
    <source>
        <dbReference type="ARBA" id="ARBA00022553"/>
    </source>
</evidence>
<dbReference type="GO" id="GO:0006355">
    <property type="term" value="P:regulation of DNA-templated transcription"/>
    <property type="evidence" value="ECO:0007669"/>
    <property type="project" value="InterPro"/>
</dbReference>
<dbReference type="SUPFAM" id="SSF46894">
    <property type="entry name" value="C-terminal effector domain of the bipartite response regulators"/>
    <property type="match status" value="1"/>
</dbReference>
<keyword evidence="4" id="KW-0804">Transcription</keyword>
<dbReference type="PANTHER" id="PTHR43214:SF24">
    <property type="entry name" value="TRANSCRIPTIONAL REGULATORY PROTEIN NARL-RELATED"/>
    <property type="match status" value="1"/>
</dbReference>
<accession>A0A8J3WA18</accession>
<dbReference type="SUPFAM" id="SSF52172">
    <property type="entry name" value="CheY-like"/>
    <property type="match status" value="1"/>
</dbReference>
<keyword evidence="1 5" id="KW-0597">Phosphoprotein</keyword>
<dbReference type="RefSeq" id="WP_203894823.1">
    <property type="nucleotide sequence ID" value="NZ_BOOH01000058.1"/>
</dbReference>
<dbReference type="GO" id="GO:0003677">
    <property type="term" value="F:DNA binding"/>
    <property type="evidence" value="ECO:0007669"/>
    <property type="project" value="UniProtKB-KW"/>
</dbReference>
<evidence type="ECO:0000313" key="8">
    <source>
        <dbReference type="EMBL" id="GIH80401.1"/>
    </source>
</evidence>
<gene>
    <name evidence="8" type="ORF">Plo01_68300</name>
</gene>
<dbReference type="PROSITE" id="PS50110">
    <property type="entry name" value="RESPONSE_REGULATORY"/>
    <property type="match status" value="1"/>
</dbReference>
<dbReference type="SMART" id="SM00421">
    <property type="entry name" value="HTH_LUXR"/>
    <property type="match status" value="1"/>
</dbReference>
<dbReference type="AlphaFoldDB" id="A0A8J3WA18"/>
<dbReference type="InterPro" id="IPR000792">
    <property type="entry name" value="Tscrpt_reg_LuxR_C"/>
</dbReference>
<dbReference type="PROSITE" id="PS50043">
    <property type="entry name" value="HTH_LUXR_2"/>
    <property type="match status" value="1"/>
</dbReference>
<dbReference type="Gene3D" id="3.40.50.2300">
    <property type="match status" value="1"/>
</dbReference>
<evidence type="ECO:0000256" key="5">
    <source>
        <dbReference type="PROSITE-ProRule" id="PRU00169"/>
    </source>
</evidence>
<dbReference type="GO" id="GO:0000160">
    <property type="term" value="P:phosphorelay signal transduction system"/>
    <property type="evidence" value="ECO:0007669"/>
    <property type="project" value="InterPro"/>
</dbReference>
<sequence>MTTPAELRIVLAEDHYLVREGTRQLLESSGEISVVAAVGTADELLDAARRLRPDVVVTDIRMPGSAEIVRPGMEGIDAAHRIRAASHGPDDAIGIVVLSQFSDAMFALDLFKDGTEGRAYLLKDRVGDLDELLGAIRSVSAGGSVIDPKVVEGLLAKRGVRDSPPPAELTPRELDVLREMAHGLSNGGIARALHLSVSAIEKHVNSIFMKLALENSPDTHRRVAAVIAYLNSA</sequence>
<protein>
    <submittedName>
        <fullName evidence="8">DNA-binding response regulator</fullName>
    </submittedName>
</protein>
<name>A0A8J3WA18_9ACTN</name>
<dbReference type="CDD" id="cd06170">
    <property type="entry name" value="LuxR_C_like"/>
    <property type="match status" value="1"/>
</dbReference>
<reference evidence="8 9" key="1">
    <citation type="submission" date="2021-01" db="EMBL/GenBank/DDBJ databases">
        <title>Whole genome shotgun sequence of Planobispora longispora NBRC 13918.</title>
        <authorList>
            <person name="Komaki H."/>
            <person name="Tamura T."/>
        </authorList>
    </citation>
    <scope>NUCLEOTIDE SEQUENCE [LARGE SCALE GENOMIC DNA]</scope>
    <source>
        <strain evidence="8 9">NBRC 13918</strain>
    </source>
</reference>
<keyword evidence="3 8" id="KW-0238">DNA-binding</keyword>
<dbReference type="PANTHER" id="PTHR43214">
    <property type="entry name" value="TWO-COMPONENT RESPONSE REGULATOR"/>
    <property type="match status" value="1"/>
</dbReference>
<evidence type="ECO:0000256" key="4">
    <source>
        <dbReference type="ARBA" id="ARBA00023163"/>
    </source>
</evidence>
<feature type="modified residue" description="4-aspartylphosphate" evidence="5">
    <location>
        <position position="59"/>
    </location>
</feature>
<dbReference type="InterPro" id="IPR058245">
    <property type="entry name" value="NreC/VraR/RcsB-like_REC"/>
</dbReference>
<evidence type="ECO:0000259" key="6">
    <source>
        <dbReference type="PROSITE" id="PS50043"/>
    </source>
</evidence>
<dbReference type="SMART" id="SM00448">
    <property type="entry name" value="REC"/>
    <property type="match status" value="1"/>
</dbReference>
<dbReference type="InterPro" id="IPR001789">
    <property type="entry name" value="Sig_transdc_resp-reg_receiver"/>
</dbReference>
<dbReference type="Pfam" id="PF00072">
    <property type="entry name" value="Response_reg"/>
    <property type="match status" value="1"/>
</dbReference>
<feature type="domain" description="Response regulatory" evidence="7">
    <location>
        <begin position="8"/>
        <end position="138"/>
    </location>
</feature>
<dbReference type="EMBL" id="BOOH01000058">
    <property type="protein sequence ID" value="GIH80401.1"/>
    <property type="molecule type" value="Genomic_DNA"/>
</dbReference>
<dbReference type="Proteomes" id="UP000616724">
    <property type="component" value="Unassembled WGS sequence"/>
</dbReference>
<evidence type="ECO:0000259" key="7">
    <source>
        <dbReference type="PROSITE" id="PS50110"/>
    </source>
</evidence>
<dbReference type="CDD" id="cd17535">
    <property type="entry name" value="REC_NarL-like"/>
    <property type="match status" value="1"/>
</dbReference>
<dbReference type="PRINTS" id="PR00038">
    <property type="entry name" value="HTHLUXR"/>
</dbReference>